<evidence type="ECO:0000256" key="1">
    <source>
        <dbReference type="ARBA" id="ARBA00022801"/>
    </source>
</evidence>
<sequence>MTRFVSRRTMLKALGAGGAMLAGGVPLASAKSHKVGELELLYEFTSPTEQPPFGELPENVAIDSEGNKYVSVPSVGQIWKFGPDDEVVDSPFVQFNFAQEFPVGPAGLEFDQSSGTLYSTFLSDLATQPGSDTNGVWAIDSDGNRELYAAISSGMQGVPTFPNDIALFGDSLLVTDSILGVVWKVQKDSTEVWAGTPGDPDGLLAAPAVPGALGANGIQVSKNGKTVYVANIGKGTIVKIRVDREGNAGEPEVFADGLVGPDGLAMDVRNNLYVADNGGNEIVRIAPSGKMQTLASNDGGGPLLDQPADVTFGTIGGQTETLYIVNLALPAFALPPDERPDTYPAFLKLDVGAPGLPVERYPIGNSPEDE</sequence>
<protein>
    <submittedName>
        <fullName evidence="3">Twin-arginine translocation signal domain-containing protein</fullName>
    </submittedName>
</protein>
<accession>A0A6A8G682</accession>
<dbReference type="RefSeq" id="WP_151109574.1">
    <property type="nucleotide sequence ID" value="NZ_WKJQ01000001.1"/>
</dbReference>
<keyword evidence="1" id="KW-0378">Hydrolase</keyword>
<dbReference type="InterPro" id="IPR006311">
    <property type="entry name" value="TAT_signal"/>
</dbReference>
<dbReference type="Proteomes" id="UP000443423">
    <property type="component" value="Unassembled WGS sequence"/>
</dbReference>
<organism evidence="3 4">
    <name type="scientific">Haloferax marinum</name>
    <dbReference type="NCBI Taxonomy" id="2666143"/>
    <lineage>
        <taxon>Archaea</taxon>
        <taxon>Methanobacteriati</taxon>
        <taxon>Methanobacteriota</taxon>
        <taxon>Stenosarchaea group</taxon>
        <taxon>Halobacteria</taxon>
        <taxon>Halobacteriales</taxon>
        <taxon>Haloferacaceae</taxon>
        <taxon>Haloferax</taxon>
    </lineage>
</organism>
<dbReference type="InterPro" id="IPR011042">
    <property type="entry name" value="6-blade_b-propeller_TolB-like"/>
</dbReference>
<dbReference type="InterPro" id="IPR051262">
    <property type="entry name" value="SMP-30/CGR1_Lactonase"/>
</dbReference>
<reference evidence="3 4" key="1">
    <citation type="submission" date="2019-11" db="EMBL/GenBank/DDBJ databases">
        <title>Whole genome sequence of Haloferax sp. MBLA0078.</title>
        <authorList>
            <person name="Seo M.-J."/>
            <person name="Cho E.-S."/>
        </authorList>
    </citation>
    <scope>NUCLEOTIDE SEQUENCE [LARGE SCALE GENOMIC DNA]</scope>
    <source>
        <strain evidence="3 4">MBLA0078</strain>
    </source>
</reference>
<proteinExistence type="predicted"/>
<dbReference type="Pfam" id="PF08450">
    <property type="entry name" value="SGL"/>
    <property type="match status" value="1"/>
</dbReference>
<dbReference type="PANTHER" id="PTHR47572:SF4">
    <property type="entry name" value="LACTONASE DRP35"/>
    <property type="match status" value="1"/>
</dbReference>
<dbReference type="AlphaFoldDB" id="A0A6A8G682"/>
<dbReference type="PROSITE" id="PS51318">
    <property type="entry name" value="TAT"/>
    <property type="match status" value="1"/>
</dbReference>
<gene>
    <name evidence="3" type="ORF">GJR99_04180</name>
</gene>
<dbReference type="OrthoDB" id="293162at2157"/>
<dbReference type="EMBL" id="WKJQ01000001">
    <property type="protein sequence ID" value="MRW95773.1"/>
    <property type="molecule type" value="Genomic_DNA"/>
</dbReference>
<dbReference type="InterPro" id="IPR013658">
    <property type="entry name" value="SGL"/>
</dbReference>
<comment type="caution">
    <text evidence="3">The sequence shown here is derived from an EMBL/GenBank/DDBJ whole genome shotgun (WGS) entry which is preliminary data.</text>
</comment>
<evidence type="ECO:0000313" key="3">
    <source>
        <dbReference type="EMBL" id="MRW95773.1"/>
    </source>
</evidence>
<dbReference type="NCBIfam" id="TIGR01409">
    <property type="entry name" value="TAT_signal_seq"/>
    <property type="match status" value="1"/>
</dbReference>
<keyword evidence="4" id="KW-1185">Reference proteome</keyword>
<dbReference type="Gene3D" id="2.120.10.30">
    <property type="entry name" value="TolB, C-terminal domain"/>
    <property type="match status" value="1"/>
</dbReference>
<dbReference type="InterPro" id="IPR019546">
    <property type="entry name" value="TAT_signal_bac_arc"/>
</dbReference>
<name>A0A6A8G682_9EURY</name>
<dbReference type="GO" id="GO:0016787">
    <property type="term" value="F:hydrolase activity"/>
    <property type="evidence" value="ECO:0007669"/>
    <property type="project" value="UniProtKB-KW"/>
</dbReference>
<feature type="domain" description="SMP-30/Gluconolactonase/LRE-like region" evidence="2">
    <location>
        <begin position="212"/>
        <end position="324"/>
    </location>
</feature>
<dbReference type="SUPFAM" id="SSF63829">
    <property type="entry name" value="Calcium-dependent phosphotriesterase"/>
    <property type="match status" value="1"/>
</dbReference>
<evidence type="ECO:0000313" key="4">
    <source>
        <dbReference type="Proteomes" id="UP000443423"/>
    </source>
</evidence>
<dbReference type="PANTHER" id="PTHR47572">
    <property type="entry name" value="LIPOPROTEIN-RELATED"/>
    <property type="match status" value="1"/>
</dbReference>
<evidence type="ECO:0000259" key="2">
    <source>
        <dbReference type="Pfam" id="PF08450"/>
    </source>
</evidence>